<reference evidence="13 14" key="1">
    <citation type="submission" date="2021-07" db="EMBL/GenBank/DDBJ databases">
        <title>Flavobacterium WSW3-B6 sp.nov, isolated from seaweed.</title>
        <authorList>
            <person name="Muhammad N."/>
            <person name="Ho H."/>
            <person name="Lee Y.-J."/>
            <person name="Nguyen T."/>
            <person name="Ho J."/>
            <person name="Kim S.-G."/>
        </authorList>
    </citation>
    <scope>NUCLEOTIDE SEQUENCE [LARGE SCALE GENOMIC DNA]</scope>
    <source>
        <strain evidence="13 14">WSW3-B6</strain>
    </source>
</reference>
<dbReference type="SUPFAM" id="SSF50249">
    <property type="entry name" value="Nucleic acid-binding proteins"/>
    <property type="match status" value="1"/>
</dbReference>
<comment type="subunit">
    <text evidence="10">Monomer. Associates with 30S ribosomal subunit, binds 16S rRNA.</text>
</comment>
<evidence type="ECO:0000256" key="7">
    <source>
        <dbReference type="ARBA" id="ARBA00022833"/>
    </source>
</evidence>
<dbReference type="RefSeq" id="WP_220640200.1">
    <property type="nucleotide sequence ID" value="NZ_CP080429.1"/>
</dbReference>
<organism evidence="13 14">
    <name type="scientific">Flavobacterium litorale</name>
    <dbReference type="NCBI Taxonomy" id="2856519"/>
    <lineage>
        <taxon>Bacteria</taxon>
        <taxon>Pseudomonadati</taxon>
        <taxon>Bacteroidota</taxon>
        <taxon>Flavobacteriia</taxon>
        <taxon>Flavobacteriales</taxon>
        <taxon>Flavobacteriaceae</taxon>
        <taxon>Flavobacterium</taxon>
    </lineage>
</organism>
<comment type="function">
    <text evidence="10">One of several proteins that assist in the late maturation steps of the functional core of the 30S ribosomal subunit. Helps release RbfA from mature subunits. May play a role in the assembly of ribosomal proteins into the subunit. Circularly permuted GTPase that catalyzes slow GTP hydrolysis, GTPase activity is stimulated by the 30S ribosomal subunit.</text>
</comment>
<dbReference type="SUPFAM" id="SSF52540">
    <property type="entry name" value="P-loop containing nucleoside triphosphate hydrolases"/>
    <property type="match status" value="1"/>
</dbReference>
<dbReference type="Gene3D" id="2.40.50.140">
    <property type="entry name" value="Nucleic acid-binding proteins"/>
    <property type="match status" value="1"/>
</dbReference>
<dbReference type="Proteomes" id="UP000825381">
    <property type="component" value="Chromosome"/>
</dbReference>
<evidence type="ECO:0000259" key="12">
    <source>
        <dbReference type="PROSITE" id="PS51721"/>
    </source>
</evidence>
<keyword evidence="3 10" id="KW-0479">Metal-binding</keyword>
<feature type="binding site" evidence="10">
    <location>
        <begin position="148"/>
        <end position="151"/>
    </location>
    <ligand>
        <name>GTP</name>
        <dbReference type="ChEBI" id="CHEBI:37565"/>
    </ligand>
</feature>
<feature type="binding site" evidence="10">
    <location>
        <begin position="201"/>
        <end position="209"/>
    </location>
    <ligand>
        <name>GTP</name>
        <dbReference type="ChEBI" id="CHEBI:37565"/>
    </ligand>
</feature>
<feature type="domain" description="EngC GTPase" evidence="11">
    <location>
        <begin position="109"/>
        <end position="257"/>
    </location>
</feature>
<evidence type="ECO:0000256" key="6">
    <source>
        <dbReference type="ARBA" id="ARBA00022801"/>
    </source>
</evidence>
<dbReference type="PANTHER" id="PTHR32120">
    <property type="entry name" value="SMALL RIBOSOMAL SUBUNIT BIOGENESIS GTPASE RSGA"/>
    <property type="match status" value="1"/>
</dbReference>
<dbReference type="Pfam" id="PF03193">
    <property type="entry name" value="RsgA_GTPase"/>
    <property type="match status" value="1"/>
</dbReference>
<dbReference type="EC" id="3.6.1.-" evidence="10"/>
<comment type="cofactor">
    <cofactor evidence="10">
        <name>Zn(2+)</name>
        <dbReference type="ChEBI" id="CHEBI:29105"/>
    </cofactor>
    <text evidence="10">Binds 1 zinc ion per subunit.</text>
</comment>
<evidence type="ECO:0000256" key="1">
    <source>
        <dbReference type="ARBA" id="ARBA00022490"/>
    </source>
</evidence>
<dbReference type="PROSITE" id="PS50936">
    <property type="entry name" value="ENGC_GTPASE"/>
    <property type="match status" value="1"/>
</dbReference>
<feature type="domain" description="CP-type G" evidence="12">
    <location>
        <begin position="101"/>
        <end position="259"/>
    </location>
</feature>
<dbReference type="InterPro" id="IPR010914">
    <property type="entry name" value="RsgA_GTPase_dom"/>
</dbReference>
<keyword evidence="7 10" id="KW-0862">Zinc</keyword>
<dbReference type="InterPro" id="IPR012340">
    <property type="entry name" value="NA-bd_OB-fold"/>
</dbReference>
<sequence length="354" mass="39997">MTYEDLGYNTTLEKYKNEQNLNSFLLGRIVLEHKDRYTIKTPDNEFDGELIGKLRFTVQDRYDLPAVGDWVAFSEYDETKALIHAIYPRKSIIERQAVGKSGHIQIIATNIDYGLIVQSANRDFNLNRLERYLTICNASNVNPIIVISKVDLISNEELSFILNQINKRIKEVPVITVNNQENGYNALQSVIQKGKTYCLLGSSGVGKSTLLNNLAGSQQMKTAQISTAVNKGKHVTTHRELIVLNSGGILIDNPGMREIGITDTAIGLETTFETIVEYAQNCKFKNCTHIHEKGCAVLQGVTDGFIDEAAYQNFQKMEKEKLHFESDLQESKKKAKKFGKMVKNFKKQRGDTKY</sequence>
<evidence type="ECO:0000256" key="2">
    <source>
        <dbReference type="ARBA" id="ARBA00022517"/>
    </source>
</evidence>
<evidence type="ECO:0000256" key="9">
    <source>
        <dbReference type="ARBA" id="ARBA00023134"/>
    </source>
</evidence>
<gene>
    <name evidence="10 13" type="primary">rsgA</name>
    <name evidence="13" type="ORF">K1I41_09930</name>
</gene>
<evidence type="ECO:0000313" key="14">
    <source>
        <dbReference type="Proteomes" id="UP000825381"/>
    </source>
</evidence>
<evidence type="ECO:0000256" key="8">
    <source>
        <dbReference type="ARBA" id="ARBA00022884"/>
    </source>
</evidence>
<dbReference type="Gene3D" id="3.40.50.300">
    <property type="entry name" value="P-loop containing nucleotide triphosphate hydrolases"/>
    <property type="match status" value="1"/>
</dbReference>
<dbReference type="PROSITE" id="PS51721">
    <property type="entry name" value="G_CP"/>
    <property type="match status" value="1"/>
</dbReference>
<dbReference type="InterPro" id="IPR004881">
    <property type="entry name" value="Ribosome_biogen_GTPase_RsgA"/>
</dbReference>
<keyword evidence="9 10" id="KW-0342">GTP-binding</keyword>
<keyword evidence="1 10" id="KW-0963">Cytoplasm</keyword>
<feature type="binding site" evidence="10">
    <location>
        <position position="282"/>
    </location>
    <ligand>
        <name>Zn(2+)</name>
        <dbReference type="ChEBI" id="CHEBI:29105"/>
    </ligand>
</feature>
<dbReference type="InterPro" id="IPR027417">
    <property type="entry name" value="P-loop_NTPase"/>
</dbReference>
<keyword evidence="2 10" id="KW-0690">Ribosome biogenesis</keyword>
<evidence type="ECO:0000313" key="13">
    <source>
        <dbReference type="EMBL" id="QYJ67855.1"/>
    </source>
</evidence>
<evidence type="ECO:0000259" key="11">
    <source>
        <dbReference type="PROSITE" id="PS50936"/>
    </source>
</evidence>
<comment type="similarity">
    <text evidence="10">Belongs to the TRAFAC class YlqF/YawG GTPase family. RsgA subfamily.</text>
</comment>
<feature type="binding site" evidence="10">
    <location>
        <position position="287"/>
    </location>
    <ligand>
        <name>Zn(2+)</name>
        <dbReference type="ChEBI" id="CHEBI:29105"/>
    </ligand>
</feature>
<comment type="subcellular location">
    <subcellularLocation>
        <location evidence="10">Cytoplasm</location>
    </subcellularLocation>
</comment>
<dbReference type="EMBL" id="CP080429">
    <property type="protein sequence ID" value="QYJ67855.1"/>
    <property type="molecule type" value="Genomic_DNA"/>
</dbReference>
<evidence type="ECO:0000256" key="3">
    <source>
        <dbReference type="ARBA" id="ARBA00022723"/>
    </source>
</evidence>
<evidence type="ECO:0000256" key="10">
    <source>
        <dbReference type="HAMAP-Rule" id="MF_01820"/>
    </source>
</evidence>
<feature type="binding site" evidence="10">
    <location>
        <position position="295"/>
    </location>
    <ligand>
        <name>Zn(2+)</name>
        <dbReference type="ChEBI" id="CHEBI:29105"/>
    </ligand>
</feature>
<accession>A0ABX8VAM1</accession>
<evidence type="ECO:0000256" key="5">
    <source>
        <dbReference type="ARBA" id="ARBA00022741"/>
    </source>
</evidence>
<dbReference type="NCBIfam" id="TIGR00157">
    <property type="entry name" value="ribosome small subunit-dependent GTPase A"/>
    <property type="match status" value="1"/>
</dbReference>
<name>A0ABX8VAM1_9FLAO</name>
<keyword evidence="4 10" id="KW-0699">rRNA-binding</keyword>
<feature type="binding site" evidence="10">
    <location>
        <position position="289"/>
    </location>
    <ligand>
        <name>Zn(2+)</name>
        <dbReference type="ChEBI" id="CHEBI:29105"/>
    </ligand>
</feature>
<dbReference type="PANTHER" id="PTHR32120:SF10">
    <property type="entry name" value="SMALL RIBOSOMAL SUBUNIT BIOGENESIS GTPASE RSGA"/>
    <property type="match status" value="1"/>
</dbReference>
<proteinExistence type="inferred from homology"/>
<dbReference type="Gene3D" id="1.10.40.50">
    <property type="entry name" value="Probable gtpase engc, domain 3"/>
    <property type="match status" value="1"/>
</dbReference>
<keyword evidence="8 10" id="KW-0694">RNA-binding</keyword>
<dbReference type="CDD" id="cd01854">
    <property type="entry name" value="YjeQ_EngC"/>
    <property type="match status" value="1"/>
</dbReference>
<dbReference type="InterPro" id="IPR030378">
    <property type="entry name" value="G_CP_dom"/>
</dbReference>
<keyword evidence="6 10" id="KW-0378">Hydrolase</keyword>
<evidence type="ECO:0000256" key="4">
    <source>
        <dbReference type="ARBA" id="ARBA00022730"/>
    </source>
</evidence>
<protein>
    <recommendedName>
        <fullName evidence="10">Small ribosomal subunit biogenesis GTPase RsgA</fullName>
        <ecNumber evidence="10">3.6.1.-</ecNumber>
    </recommendedName>
</protein>
<keyword evidence="5 10" id="KW-0547">Nucleotide-binding</keyword>
<dbReference type="HAMAP" id="MF_01820">
    <property type="entry name" value="GTPase_RsgA"/>
    <property type="match status" value="1"/>
</dbReference>
<keyword evidence="14" id="KW-1185">Reference proteome</keyword>